<keyword evidence="15" id="KW-1185">Reference proteome</keyword>
<evidence type="ECO:0000313" key="14">
    <source>
        <dbReference type="EMBL" id="SEJ33882.1"/>
    </source>
</evidence>
<evidence type="ECO:0000256" key="7">
    <source>
        <dbReference type="ARBA" id="ARBA00023002"/>
    </source>
</evidence>
<feature type="binding site" evidence="9 11">
    <location>
        <position position="82"/>
    </location>
    <ligand>
        <name>FMN</name>
        <dbReference type="ChEBI" id="CHEBI:58210"/>
    </ligand>
</feature>
<comment type="similarity">
    <text evidence="3 9">Belongs to the pyridoxamine 5'-phosphate oxidase family.</text>
</comment>
<feature type="domain" description="Pyridoxamine 5'-phosphate oxidase N-terminal" evidence="12">
    <location>
        <begin position="35"/>
        <end position="155"/>
    </location>
</feature>
<feature type="binding site" evidence="9 11">
    <location>
        <position position="105"/>
    </location>
    <ligand>
        <name>FMN</name>
        <dbReference type="ChEBI" id="CHEBI:58210"/>
    </ligand>
</feature>
<dbReference type="GO" id="GO:0004733">
    <property type="term" value="F:pyridoxamine phosphate oxidase activity"/>
    <property type="evidence" value="ECO:0007669"/>
    <property type="project" value="UniProtKB-UniRule"/>
</dbReference>
<comment type="pathway">
    <text evidence="2 9">Cofactor metabolism; pyridoxal 5'-phosphate salvage; pyridoxal 5'-phosphate from pyridoxine 5'-phosphate: step 1/1.</text>
</comment>
<dbReference type="InterPro" id="IPR019740">
    <property type="entry name" value="Pyridox_Oxase_CS"/>
</dbReference>
<dbReference type="HAMAP" id="MF_01629">
    <property type="entry name" value="PdxH"/>
    <property type="match status" value="1"/>
</dbReference>
<dbReference type="GO" id="GO:0010181">
    <property type="term" value="F:FMN binding"/>
    <property type="evidence" value="ECO:0007669"/>
    <property type="project" value="UniProtKB-UniRule"/>
</dbReference>
<feature type="binding site" evidence="9 11">
    <location>
        <begin position="140"/>
        <end position="141"/>
    </location>
    <ligand>
        <name>FMN</name>
        <dbReference type="ChEBI" id="CHEBI:58210"/>
    </ligand>
</feature>
<comment type="cofactor">
    <cofactor evidence="9 11">
        <name>FMN</name>
        <dbReference type="ChEBI" id="CHEBI:58210"/>
    </cofactor>
    <text evidence="9 11">Binds 1 FMN per subunit.</text>
</comment>
<dbReference type="SUPFAM" id="SSF50475">
    <property type="entry name" value="FMN-binding split barrel"/>
    <property type="match status" value="1"/>
</dbReference>
<dbReference type="NCBIfam" id="NF004231">
    <property type="entry name" value="PRK05679.1"/>
    <property type="match status" value="1"/>
</dbReference>
<accession>A0A1H6Y9K9</accession>
<feature type="binding site" evidence="10">
    <location>
        <begin position="9"/>
        <end position="12"/>
    </location>
    <ligand>
        <name>substrate</name>
    </ligand>
</feature>
<comment type="subunit">
    <text evidence="4 9">Homodimer.</text>
</comment>
<keyword evidence="6 9" id="KW-0288">FMN</keyword>
<dbReference type="InterPro" id="IPR019576">
    <property type="entry name" value="Pyridoxamine_oxidase_dimer_C"/>
</dbReference>
<feature type="binding site" evidence="9 10">
    <location>
        <position position="131"/>
    </location>
    <ligand>
        <name>substrate</name>
    </ligand>
</feature>
<keyword evidence="7 9" id="KW-0560">Oxidoreductase</keyword>
<dbReference type="UniPathway" id="UPA01068">
    <property type="reaction ID" value="UER00304"/>
</dbReference>
<protein>
    <recommendedName>
        <fullName evidence="9">Pyridoxine/pyridoxamine 5'-phosphate oxidase</fullName>
        <ecNumber evidence="9">1.4.3.5</ecNumber>
    </recommendedName>
    <alternativeName>
        <fullName evidence="9">PNP/PMP oxidase</fullName>
        <shortName evidence="9">PNPOx</shortName>
    </alternativeName>
    <alternativeName>
        <fullName evidence="9">Pyridoxal 5'-phosphate synthase</fullName>
    </alternativeName>
</protein>
<feature type="binding site" evidence="9 10">
    <location>
        <position position="66"/>
    </location>
    <ligand>
        <name>substrate</name>
    </ligand>
</feature>
<evidence type="ECO:0000256" key="2">
    <source>
        <dbReference type="ARBA" id="ARBA00005037"/>
    </source>
</evidence>
<feature type="binding site" evidence="9 10">
    <location>
        <begin position="191"/>
        <end position="193"/>
    </location>
    <ligand>
        <name>substrate</name>
    </ligand>
</feature>
<feature type="binding site" evidence="9 11">
    <location>
        <position position="185"/>
    </location>
    <ligand>
        <name>FMN</name>
        <dbReference type="ChEBI" id="CHEBI:58210"/>
    </ligand>
</feature>
<evidence type="ECO:0000313" key="15">
    <source>
        <dbReference type="Proteomes" id="UP000199532"/>
    </source>
</evidence>
<dbReference type="FunFam" id="2.30.110.10:FF:000005">
    <property type="entry name" value="NAD(P)H-hydrate epimerase"/>
    <property type="match status" value="1"/>
</dbReference>
<keyword evidence="8 9" id="KW-0664">Pyridoxine biosynthesis</keyword>
<dbReference type="RefSeq" id="WP_090338262.1">
    <property type="nucleotide sequence ID" value="NZ_FNXY01000006.1"/>
</dbReference>
<feature type="binding site" evidence="9 11">
    <location>
        <begin position="61"/>
        <end position="66"/>
    </location>
    <ligand>
        <name>FMN</name>
        <dbReference type="ChEBI" id="CHEBI:58210"/>
    </ligand>
</feature>
<dbReference type="GO" id="GO:0008615">
    <property type="term" value="P:pyridoxine biosynthetic process"/>
    <property type="evidence" value="ECO:0007669"/>
    <property type="project" value="UniProtKB-UniRule"/>
</dbReference>
<dbReference type="InterPro" id="IPR000659">
    <property type="entry name" value="Pyridox_Oxase"/>
</dbReference>
<feature type="binding site" evidence="9 10">
    <location>
        <position position="127"/>
    </location>
    <ligand>
        <name>substrate</name>
    </ligand>
</feature>
<dbReference type="Pfam" id="PF01243">
    <property type="entry name" value="PNPOx_N"/>
    <property type="match status" value="1"/>
</dbReference>
<dbReference type="STRING" id="408657.SAMN04487995_4287"/>
<proteinExistence type="inferred from homology"/>
<name>A0A1H6Y9K9_9BACT</name>
<evidence type="ECO:0000256" key="5">
    <source>
        <dbReference type="ARBA" id="ARBA00022630"/>
    </source>
</evidence>
<dbReference type="InterPro" id="IPR011576">
    <property type="entry name" value="Pyridox_Oxase_N"/>
</dbReference>
<dbReference type="OrthoDB" id="9780392at2"/>
<dbReference type="PANTHER" id="PTHR10851:SF0">
    <property type="entry name" value="PYRIDOXINE-5'-PHOSPHATE OXIDASE"/>
    <property type="match status" value="1"/>
</dbReference>
<comment type="function">
    <text evidence="9">Catalyzes the oxidation of either pyridoxine 5'-phosphate (PNP) or pyridoxamine 5'-phosphate (PMP) into pyridoxal 5'-phosphate (PLP).</text>
</comment>
<evidence type="ECO:0000256" key="4">
    <source>
        <dbReference type="ARBA" id="ARBA00011738"/>
    </source>
</evidence>
<evidence type="ECO:0000256" key="6">
    <source>
        <dbReference type="ARBA" id="ARBA00022643"/>
    </source>
</evidence>
<evidence type="ECO:0000259" key="13">
    <source>
        <dbReference type="Pfam" id="PF10590"/>
    </source>
</evidence>
<feature type="binding site" evidence="9 11">
    <location>
        <position position="195"/>
    </location>
    <ligand>
        <name>FMN</name>
        <dbReference type="ChEBI" id="CHEBI:58210"/>
    </ligand>
</feature>
<organism evidence="14 15">
    <name type="scientific">Dyadobacter koreensis</name>
    <dbReference type="NCBI Taxonomy" id="408657"/>
    <lineage>
        <taxon>Bacteria</taxon>
        <taxon>Pseudomonadati</taxon>
        <taxon>Bacteroidota</taxon>
        <taxon>Cytophagia</taxon>
        <taxon>Cytophagales</taxon>
        <taxon>Spirosomataceae</taxon>
        <taxon>Dyadobacter</taxon>
    </lineage>
</organism>
<feature type="binding site" evidence="9 11">
    <location>
        <position position="83"/>
    </location>
    <ligand>
        <name>FMN</name>
        <dbReference type="ChEBI" id="CHEBI:58210"/>
    </ligand>
</feature>
<evidence type="ECO:0000259" key="12">
    <source>
        <dbReference type="Pfam" id="PF01243"/>
    </source>
</evidence>
<evidence type="ECO:0000256" key="8">
    <source>
        <dbReference type="ARBA" id="ARBA00023096"/>
    </source>
</evidence>
<comment type="catalytic activity">
    <reaction evidence="9">
        <text>pyridoxamine 5'-phosphate + O2 + H2O = pyridoxal 5'-phosphate + H2O2 + NH4(+)</text>
        <dbReference type="Rhea" id="RHEA:15817"/>
        <dbReference type="ChEBI" id="CHEBI:15377"/>
        <dbReference type="ChEBI" id="CHEBI:15379"/>
        <dbReference type="ChEBI" id="CHEBI:16240"/>
        <dbReference type="ChEBI" id="CHEBI:28938"/>
        <dbReference type="ChEBI" id="CHEBI:58451"/>
        <dbReference type="ChEBI" id="CHEBI:597326"/>
        <dbReference type="EC" id="1.4.3.5"/>
    </reaction>
</comment>
<evidence type="ECO:0000256" key="1">
    <source>
        <dbReference type="ARBA" id="ARBA00004738"/>
    </source>
</evidence>
<sequence length="213" mass="24880">MNHKIANIRCEYSLKGLHESDLDKNPLNQFNKWFDEVLKSELSEPNAMLLSTVSNGRPTGRIVLLKGVDETGFSFYTNYESKKGKEIEENPQVAITFFWKELERQVRIEGKIEKTSAEESDDYFAIRPRGSQIGAWVSHQSEKIENREFLEQKQKDFEAKFEGQTVSRPPHWGGYRIIPHYAEFWQGRPSRLHDRLAYTLSEGNVWKIERLSP</sequence>
<dbReference type="NCBIfam" id="TIGR00558">
    <property type="entry name" value="pdxH"/>
    <property type="match status" value="1"/>
</dbReference>
<evidence type="ECO:0000256" key="3">
    <source>
        <dbReference type="ARBA" id="ARBA00007301"/>
    </source>
</evidence>
<dbReference type="Pfam" id="PF10590">
    <property type="entry name" value="PNP_phzG_C"/>
    <property type="match status" value="1"/>
</dbReference>
<keyword evidence="5 9" id="KW-0285">Flavoprotein</keyword>
<dbReference type="PIRSF" id="PIRSF000190">
    <property type="entry name" value="Pyd_amn-ph_oxd"/>
    <property type="match status" value="1"/>
</dbReference>
<gene>
    <name evidence="9" type="primary">pdxH</name>
    <name evidence="14" type="ORF">SAMN04487995_4287</name>
</gene>
<reference evidence="14 15" key="1">
    <citation type="submission" date="2016-10" db="EMBL/GenBank/DDBJ databases">
        <authorList>
            <person name="de Groot N.N."/>
        </authorList>
    </citation>
    <scope>NUCLEOTIDE SEQUENCE [LARGE SCALE GENOMIC DNA]</scope>
    <source>
        <strain evidence="14 15">DSM 19938</strain>
    </source>
</reference>
<evidence type="ECO:0000256" key="9">
    <source>
        <dbReference type="HAMAP-Rule" id="MF_01629"/>
    </source>
</evidence>
<feature type="domain" description="Pyridoxine 5'-phosphate oxidase dimerisation C-terminal" evidence="13">
    <location>
        <begin position="172"/>
        <end position="213"/>
    </location>
</feature>
<dbReference type="EC" id="1.4.3.5" evidence="9"/>
<dbReference type="PROSITE" id="PS01064">
    <property type="entry name" value="PYRIDOX_OXIDASE"/>
    <property type="match status" value="1"/>
</dbReference>
<dbReference type="AlphaFoldDB" id="A0A1H6Y9K9"/>
<feature type="binding site" evidence="9 11">
    <location>
        <begin position="76"/>
        <end position="77"/>
    </location>
    <ligand>
        <name>FMN</name>
        <dbReference type="ChEBI" id="CHEBI:58210"/>
    </ligand>
</feature>
<dbReference type="EMBL" id="FNXY01000006">
    <property type="protein sequence ID" value="SEJ33882.1"/>
    <property type="molecule type" value="Genomic_DNA"/>
</dbReference>
<dbReference type="InterPro" id="IPR012349">
    <property type="entry name" value="Split_barrel_FMN-bd"/>
</dbReference>
<comment type="catalytic activity">
    <reaction evidence="9">
        <text>pyridoxine 5'-phosphate + O2 = pyridoxal 5'-phosphate + H2O2</text>
        <dbReference type="Rhea" id="RHEA:15149"/>
        <dbReference type="ChEBI" id="CHEBI:15379"/>
        <dbReference type="ChEBI" id="CHEBI:16240"/>
        <dbReference type="ChEBI" id="CHEBI:58589"/>
        <dbReference type="ChEBI" id="CHEBI:597326"/>
        <dbReference type="EC" id="1.4.3.5"/>
    </reaction>
</comment>
<feature type="binding site" evidence="9 10">
    <location>
        <position position="123"/>
    </location>
    <ligand>
        <name>substrate</name>
    </ligand>
</feature>
<dbReference type="Gene3D" id="2.30.110.10">
    <property type="entry name" value="Electron Transport, Fmn-binding Protein, Chain A"/>
    <property type="match status" value="1"/>
</dbReference>
<evidence type="ECO:0000256" key="11">
    <source>
        <dbReference type="PIRSR" id="PIRSR000190-2"/>
    </source>
</evidence>
<dbReference type="PANTHER" id="PTHR10851">
    <property type="entry name" value="PYRIDOXINE-5-PHOSPHATE OXIDASE"/>
    <property type="match status" value="1"/>
</dbReference>
<dbReference type="Proteomes" id="UP000199532">
    <property type="component" value="Unassembled WGS sequence"/>
</dbReference>
<evidence type="ECO:0000256" key="10">
    <source>
        <dbReference type="PIRSR" id="PIRSR000190-1"/>
    </source>
</evidence>
<comment type="pathway">
    <text evidence="1 9">Cofactor metabolism; pyridoxal 5'-phosphate salvage; pyridoxal 5'-phosphate from pyridoxamine 5'-phosphate: step 1/1.</text>
</comment>